<keyword evidence="6 7" id="KW-0472">Membrane</keyword>
<sequence length="212" mass="22804">MTSLPLKDCRFMEHFSLFLSMLGFLWVAAITPGPNNMLLTASAANFGVWRSMPLMLGIMVGMQSMLLLVALGLGSLILLYPSLHLALKVLGSVYLLWLSWKIATAAYEKLDTDTAPPAPIPLYQGGLLQFLNPKAWLMALGAVAGFSLAGDGYAGSVVAISVAMVGVNFVAGVIWLGFGAMIGRLLRSPRAWKIFNLAMGLLTATCVLMIWH</sequence>
<comment type="subcellular location">
    <subcellularLocation>
        <location evidence="1">Cell membrane</location>
        <topology evidence="1">Multi-pass membrane protein</topology>
    </subcellularLocation>
</comment>
<dbReference type="GO" id="GO:0005886">
    <property type="term" value="C:plasma membrane"/>
    <property type="evidence" value="ECO:0007669"/>
    <property type="project" value="UniProtKB-SubCell"/>
</dbReference>
<keyword evidence="5 7" id="KW-1133">Transmembrane helix</keyword>
<dbReference type="GO" id="GO:0015171">
    <property type="term" value="F:amino acid transmembrane transporter activity"/>
    <property type="evidence" value="ECO:0007669"/>
    <property type="project" value="TreeGrafter"/>
</dbReference>
<accession>E0SJ00</accession>
<feature type="transmembrane region" description="Helical" evidence="7">
    <location>
        <begin position="53"/>
        <end position="80"/>
    </location>
</feature>
<proteinExistence type="predicted"/>
<evidence type="ECO:0000256" key="3">
    <source>
        <dbReference type="ARBA" id="ARBA00022692"/>
    </source>
</evidence>
<dbReference type="AlphaFoldDB" id="E0SJ00"/>
<protein>
    <submittedName>
        <fullName evidence="8">Transporter, LysE family</fullName>
    </submittedName>
</protein>
<keyword evidence="4" id="KW-0813">Transport</keyword>
<dbReference type="GO" id="GO:0033228">
    <property type="term" value="P:cysteine export across plasma membrane"/>
    <property type="evidence" value="ECO:0007669"/>
    <property type="project" value="TreeGrafter"/>
</dbReference>
<evidence type="ECO:0000256" key="4">
    <source>
        <dbReference type="ARBA" id="ARBA00022970"/>
    </source>
</evidence>
<evidence type="ECO:0000313" key="8">
    <source>
        <dbReference type="EMBL" id="ADN00328.1"/>
    </source>
</evidence>
<reference evidence="8 9" key="1">
    <citation type="journal article" date="2011" name="J. Bacteriol.">
        <title>Genome sequence of the plant-pathogenic bacterium Dickeya dadantii 3937.</title>
        <authorList>
            <person name="Glasner J.D."/>
            <person name="Yang C.H."/>
            <person name="Reverchon S."/>
            <person name="Hugouvieux-Cotte-Pattat N."/>
            <person name="Condemine G."/>
            <person name="Bohin J.P."/>
            <person name="Van Gijsegem F."/>
            <person name="Yang S."/>
            <person name="Franza T."/>
            <person name="Expert D."/>
            <person name="Plunkett G. III"/>
            <person name="San Francisco M.J."/>
            <person name="Charkowski A.O."/>
            <person name="Py B."/>
            <person name="Bell K."/>
            <person name="Rauscher L."/>
            <person name="Rodriguez-Palenzuela P."/>
            <person name="Toussaint A."/>
            <person name="Holeva M.C."/>
            <person name="He S.Y."/>
            <person name="Douet V."/>
            <person name="Boccara M."/>
            <person name="Blanco C."/>
            <person name="Toth I."/>
            <person name="Anderson B.D."/>
            <person name="Biehl B.S."/>
            <person name="Mau B."/>
            <person name="Flynn S.M."/>
            <person name="Barras F."/>
            <person name="Lindeberg M."/>
            <person name="Birch P.R."/>
            <person name="Tsuyumu S."/>
            <person name="Shi X."/>
            <person name="Hibbing M."/>
            <person name="Yap M.N."/>
            <person name="Carpentier M."/>
            <person name="Dassa E."/>
            <person name="Umehara M."/>
            <person name="Kim J.F."/>
            <person name="Rusch M."/>
            <person name="Soni P."/>
            <person name="Mayhew G.F."/>
            <person name="Fouts D.E."/>
            <person name="Gill S.R."/>
            <person name="Blattner F.R."/>
            <person name="Keen N.T."/>
            <person name="Perna N.T."/>
        </authorList>
    </citation>
    <scope>NUCLEOTIDE SEQUENCE [LARGE SCALE GENOMIC DNA]</scope>
    <source>
        <strain evidence="8 9">3937</strain>
    </source>
</reference>
<evidence type="ECO:0000256" key="7">
    <source>
        <dbReference type="SAM" id="Phobius"/>
    </source>
</evidence>
<dbReference type="HOGENOM" id="CLU_079569_1_0_6"/>
<evidence type="ECO:0000313" key="9">
    <source>
        <dbReference type="Proteomes" id="UP000006859"/>
    </source>
</evidence>
<evidence type="ECO:0000256" key="6">
    <source>
        <dbReference type="ARBA" id="ARBA00023136"/>
    </source>
</evidence>
<organism evidence="8 9">
    <name type="scientific">Dickeya dadantii (strain 3937)</name>
    <name type="common">Erwinia chrysanthemi (strain 3937)</name>
    <dbReference type="NCBI Taxonomy" id="198628"/>
    <lineage>
        <taxon>Bacteria</taxon>
        <taxon>Pseudomonadati</taxon>
        <taxon>Pseudomonadota</taxon>
        <taxon>Gammaproteobacteria</taxon>
        <taxon>Enterobacterales</taxon>
        <taxon>Pectobacteriaceae</taxon>
        <taxon>Dickeya</taxon>
    </lineage>
</organism>
<dbReference type="EMBL" id="CP002038">
    <property type="protein sequence ID" value="ADN00328.1"/>
    <property type="molecule type" value="Genomic_DNA"/>
</dbReference>
<dbReference type="STRING" id="198628.Dda3937_00541"/>
<evidence type="ECO:0000256" key="1">
    <source>
        <dbReference type="ARBA" id="ARBA00004651"/>
    </source>
</evidence>
<feature type="transmembrane region" description="Helical" evidence="7">
    <location>
        <begin position="194"/>
        <end position="211"/>
    </location>
</feature>
<dbReference type="Proteomes" id="UP000006859">
    <property type="component" value="Chromosome"/>
</dbReference>
<keyword evidence="3 7" id="KW-0812">Transmembrane</keyword>
<evidence type="ECO:0000256" key="2">
    <source>
        <dbReference type="ARBA" id="ARBA00022475"/>
    </source>
</evidence>
<evidence type="ECO:0000256" key="5">
    <source>
        <dbReference type="ARBA" id="ARBA00022989"/>
    </source>
</evidence>
<dbReference type="eggNOG" id="COG1280">
    <property type="taxonomic scope" value="Bacteria"/>
</dbReference>
<name>E0SJ00_DICD3</name>
<keyword evidence="2" id="KW-1003">Cell membrane</keyword>
<dbReference type="PANTHER" id="PTHR30086">
    <property type="entry name" value="ARGININE EXPORTER PROTEIN ARGO"/>
    <property type="match status" value="1"/>
</dbReference>
<feature type="transmembrane region" description="Helical" evidence="7">
    <location>
        <begin position="160"/>
        <end position="182"/>
    </location>
</feature>
<dbReference type="Pfam" id="PF01810">
    <property type="entry name" value="LysE"/>
    <property type="match status" value="1"/>
</dbReference>
<dbReference type="KEGG" id="ddd:Dda3937_00541"/>
<keyword evidence="4" id="KW-0029">Amino-acid transport</keyword>
<gene>
    <name evidence="8" type="ordered locus">Dda3937_00541</name>
</gene>
<dbReference type="InterPro" id="IPR001123">
    <property type="entry name" value="LeuE-type"/>
</dbReference>
<keyword evidence="9" id="KW-1185">Reference proteome</keyword>
<dbReference type="PANTHER" id="PTHR30086:SF20">
    <property type="entry name" value="ARGININE EXPORTER PROTEIN ARGO-RELATED"/>
    <property type="match status" value="1"/>
</dbReference>